<name>A0A318J4W2_BURPY</name>
<comment type="caution">
    <text evidence="1">The sequence shown here is derived from an EMBL/GenBank/DDBJ whole genome shotgun (WGS) entry which is preliminary data.</text>
</comment>
<evidence type="ECO:0000313" key="1">
    <source>
        <dbReference type="EMBL" id="PXX34699.1"/>
    </source>
</evidence>
<proteinExistence type="predicted"/>
<sequence length="79" mass="8657">MAAFDAIDDDPGTAIDRPAVDALREKAFKLAFGASDNAGAAACVSDDIESIARRRLSRRTEVRSTHILWNAYKNGWFPC</sequence>
<dbReference type="RefSeq" id="WP_256260688.1">
    <property type="nucleotide sequence ID" value="NZ_QJJY01000008.1"/>
</dbReference>
<evidence type="ECO:0000313" key="2">
    <source>
        <dbReference type="Proteomes" id="UP000247755"/>
    </source>
</evidence>
<reference evidence="1 2" key="1">
    <citation type="submission" date="2018-05" db="EMBL/GenBank/DDBJ databases">
        <title>Comparative genomics of bacterial root endophytes of switchgrass collected from native prairies over two seasons.</title>
        <authorList>
            <person name="Tang Y."/>
        </authorList>
    </citation>
    <scope>NUCLEOTIDE SEQUENCE [LARGE SCALE GENOMIC DNA]</scope>
    <source>
        <strain evidence="1 2">NFIX32</strain>
    </source>
</reference>
<dbReference type="Proteomes" id="UP000247755">
    <property type="component" value="Unassembled WGS sequence"/>
</dbReference>
<accession>A0A318J4W2</accession>
<organism evidence="1 2">
    <name type="scientific">Burkholderia pyrrocinia</name>
    <name type="common">Pseudomonas pyrrocinia</name>
    <dbReference type="NCBI Taxonomy" id="60550"/>
    <lineage>
        <taxon>Bacteria</taxon>
        <taxon>Pseudomonadati</taxon>
        <taxon>Pseudomonadota</taxon>
        <taxon>Betaproteobacteria</taxon>
        <taxon>Burkholderiales</taxon>
        <taxon>Burkholderiaceae</taxon>
        <taxon>Burkholderia</taxon>
        <taxon>Burkholderia cepacia complex</taxon>
    </lineage>
</organism>
<protein>
    <submittedName>
        <fullName evidence="1">Uncharacterized protein</fullName>
    </submittedName>
</protein>
<dbReference type="EMBL" id="QJJY01000008">
    <property type="protein sequence ID" value="PXX34699.1"/>
    <property type="molecule type" value="Genomic_DNA"/>
</dbReference>
<gene>
    <name evidence="1" type="ORF">NA66_10089</name>
</gene>
<dbReference type="AlphaFoldDB" id="A0A318J4W2"/>